<accession>A0A8S1RPX7</accession>
<keyword evidence="3" id="KW-1185">Reference proteome</keyword>
<evidence type="ECO:0000313" key="2">
    <source>
        <dbReference type="EMBL" id="CAD8130258.1"/>
    </source>
</evidence>
<organism evidence="2 3">
    <name type="scientific">Paramecium sonneborni</name>
    <dbReference type="NCBI Taxonomy" id="65129"/>
    <lineage>
        <taxon>Eukaryota</taxon>
        <taxon>Sar</taxon>
        <taxon>Alveolata</taxon>
        <taxon>Ciliophora</taxon>
        <taxon>Intramacronucleata</taxon>
        <taxon>Oligohymenophorea</taxon>
        <taxon>Peniculida</taxon>
        <taxon>Parameciidae</taxon>
        <taxon>Paramecium</taxon>
    </lineage>
</organism>
<protein>
    <recommendedName>
        <fullName evidence="4">Transmembrane protein</fullName>
    </recommendedName>
</protein>
<gene>
    <name evidence="2" type="ORF">PSON_ATCC_30995.1.T2720005</name>
</gene>
<comment type="caution">
    <text evidence="2">The sequence shown here is derived from an EMBL/GenBank/DDBJ whole genome shotgun (WGS) entry which is preliminary data.</text>
</comment>
<feature type="chain" id="PRO_5035899270" description="Transmembrane protein" evidence="1">
    <location>
        <begin position="17"/>
        <end position="153"/>
    </location>
</feature>
<reference evidence="2" key="1">
    <citation type="submission" date="2021-01" db="EMBL/GenBank/DDBJ databases">
        <authorList>
            <consortium name="Genoscope - CEA"/>
            <person name="William W."/>
        </authorList>
    </citation>
    <scope>NUCLEOTIDE SEQUENCE</scope>
</reference>
<dbReference type="AlphaFoldDB" id="A0A8S1RPX7"/>
<sequence length="153" mass="18486">MLVLLILIYFVRTSNNHKDTFNNSLINSIYYKINISNLNQKIRDQLFKSLNKIEEANIEFSTITIQCNKYNQEHQEVINQIYIINNEISKDKSQFGVINQQIYKLNENINKGERKQINQNNNQINNSKNIINKDYQVFKQFKNFLFFNYYKWN</sequence>
<dbReference type="Proteomes" id="UP000692954">
    <property type="component" value="Unassembled WGS sequence"/>
</dbReference>
<feature type="signal peptide" evidence="1">
    <location>
        <begin position="1"/>
        <end position="16"/>
    </location>
</feature>
<proteinExistence type="predicted"/>
<evidence type="ECO:0008006" key="4">
    <source>
        <dbReference type="Google" id="ProtNLM"/>
    </source>
</evidence>
<evidence type="ECO:0000256" key="1">
    <source>
        <dbReference type="SAM" id="SignalP"/>
    </source>
</evidence>
<evidence type="ECO:0000313" key="3">
    <source>
        <dbReference type="Proteomes" id="UP000692954"/>
    </source>
</evidence>
<keyword evidence="1" id="KW-0732">Signal</keyword>
<name>A0A8S1RPX7_9CILI</name>
<dbReference type="EMBL" id="CAJJDN010000272">
    <property type="protein sequence ID" value="CAD8130258.1"/>
    <property type="molecule type" value="Genomic_DNA"/>
</dbReference>